<protein>
    <submittedName>
        <fullName evidence="1">781_t:CDS:1</fullName>
    </submittedName>
</protein>
<dbReference type="GO" id="GO:0003918">
    <property type="term" value="F:DNA topoisomerase type II (double strand cut, ATP-hydrolyzing) activity"/>
    <property type="evidence" value="ECO:0007669"/>
    <property type="project" value="InterPro"/>
</dbReference>
<name>A0A9W4T4M6_9GLOM</name>
<keyword evidence="2" id="KW-1185">Reference proteome</keyword>
<dbReference type="GO" id="GO:0005524">
    <property type="term" value="F:ATP binding"/>
    <property type="evidence" value="ECO:0007669"/>
    <property type="project" value="InterPro"/>
</dbReference>
<dbReference type="Proteomes" id="UP001153678">
    <property type="component" value="Unassembled WGS sequence"/>
</dbReference>
<evidence type="ECO:0000313" key="1">
    <source>
        <dbReference type="EMBL" id="CAI2191630.1"/>
    </source>
</evidence>
<evidence type="ECO:0000313" key="2">
    <source>
        <dbReference type="Proteomes" id="UP001153678"/>
    </source>
</evidence>
<accession>A0A9W4T4M6</accession>
<feature type="non-terminal residue" evidence="1">
    <location>
        <position position="1"/>
    </location>
</feature>
<gene>
    <name evidence="1" type="ORF">FWILDA_LOCUS15167</name>
</gene>
<dbReference type="OrthoDB" id="3263287at2759"/>
<sequence length="106" mass="11504">DDILVNAADNKFGEEIVETSSNGKKYRKAFRNNMTVIGQPIITACSKCEYTIIGFSKLDEANNDDGRNAEDCTLILTDSVKSLAVAGLDVITMEFSYSGEIPTLSS</sequence>
<reference evidence="1" key="1">
    <citation type="submission" date="2022-08" db="EMBL/GenBank/DDBJ databases">
        <authorList>
            <person name="Kallberg Y."/>
            <person name="Tangrot J."/>
            <person name="Rosling A."/>
        </authorList>
    </citation>
    <scope>NUCLEOTIDE SEQUENCE</scope>
    <source>
        <strain evidence="1">Wild A</strain>
    </source>
</reference>
<organism evidence="1 2">
    <name type="scientific">Funneliformis geosporum</name>
    <dbReference type="NCBI Taxonomy" id="1117311"/>
    <lineage>
        <taxon>Eukaryota</taxon>
        <taxon>Fungi</taxon>
        <taxon>Fungi incertae sedis</taxon>
        <taxon>Mucoromycota</taxon>
        <taxon>Glomeromycotina</taxon>
        <taxon>Glomeromycetes</taxon>
        <taxon>Glomerales</taxon>
        <taxon>Glomeraceae</taxon>
        <taxon>Funneliformis</taxon>
    </lineage>
</organism>
<dbReference type="EMBL" id="CAMKVN010007576">
    <property type="protein sequence ID" value="CAI2191630.1"/>
    <property type="molecule type" value="Genomic_DNA"/>
</dbReference>
<dbReference type="GO" id="GO:0006265">
    <property type="term" value="P:DNA topological change"/>
    <property type="evidence" value="ECO:0007669"/>
    <property type="project" value="InterPro"/>
</dbReference>
<dbReference type="InterPro" id="IPR013759">
    <property type="entry name" value="Topo_IIA_B_C"/>
</dbReference>
<dbReference type="Gene3D" id="3.40.50.670">
    <property type="match status" value="1"/>
</dbReference>
<dbReference type="GO" id="GO:0003677">
    <property type="term" value="F:DNA binding"/>
    <property type="evidence" value="ECO:0007669"/>
    <property type="project" value="InterPro"/>
</dbReference>
<proteinExistence type="predicted"/>
<dbReference type="AlphaFoldDB" id="A0A9W4T4M6"/>
<comment type="caution">
    <text evidence="1">The sequence shown here is derived from an EMBL/GenBank/DDBJ whole genome shotgun (WGS) entry which is preliminary data.</text>
</comment>